<evidence type="ECO:0000256" key="14">
    <source>
        <dbReference type="ARBA" id="ARBA00023136"/>
    </source>
</evidence>
<feature type="region of interest" description="Disordered" evidence="19">
    <location>
        <begin position="939"/>
        <end position="989"/>
    </location>
</feature>
<dbReference type="CDD" id="cd22749">
    <property type="entry name" value="Otubain_C65"/>
    <property type="match status" value="1"/>
</dbReference>
<evidence type="ECO:0000256" key="4">
    <source>
        <dbReference type="ARBA" id="ARBA00010135"/>
    </source>
</evidence>
<feature type="compositionally biased region" description="Polar residues" evidence="19">
    <location>
        <begin position="952"/>
        <end position="962"/>
    </location>
</feature>
<dbReference type="InterPro" id="IPR036770">
    <property type="entry name" value="Ankyrin_rpt-contain_sf"/>
</dbReference>
<dbReference type="GO" id="GO:0035615">
    <property type="term" value="F:clathrin adaptor activity"/>
    <property type="evidence" value="ECO:0007669"/>
    <property type="project" value="TreeGrafter"/>
</dbReference>
<dbReference type="CDD" id="cd17007">
    <property type="entry name" value="ANTH_N_Sla2p"/>
    <property type="match status" value="1"/>
</dbReference>
<feature type="region of interest" description="Disordered" evidence="19">
    <location>
        <begin position="1515"/>
        <end position="1763"/>
    </location>
</feature>
<feature type="compositionally biased region" description="Basic and acidic residues" evidence="19">
    <location>
        <begin position="1521"/>
        <end position="1545"/>
    </location>
</feature>
<feature type="region of interest" description="Disordered" evidence="19">
    <location>
        <begin position="1775"/>
        <end position="1857"/>
    </location>
</feature>
<dbReference type="CDD" id="cd21675">
    <property type="entry name" value="SMP_TEX2"/>
    <property type="match status" value="1"/>
</dbReference>
<dbReference type="Pfam" id="PF07651">
    <property type="entry name" value="ANTH"/>
    <property type="match status" value="1"/>
</dbReference>
<dbReference type="SUPFAM" id="SSF48403">
    <property type="entry name" value="Ankyrin repeat"/>
    <property type="match status" value="1"/>
</dbReference>
<dbReference type="InterPro" id="IPR030224">
    <property type="entry name" value="Sla2_fam"/>
</dbReference>
<dbReference type="OrthoDB" id="10262320at2759"/>
<feature type="region of interest" description="Disordered" evidence="19">
    <location>
        <begin position="831"/>
        <end position="855"/>
    </location>
</feature>
<feature type="domain" description="I/LWEQ" evidence="22">
    <location>
        <begin position="2699"/>
        <end position="2942"/>
    </location>
</feature>
<feature type="compositionally biased region" description="Polar residues" evidence="19">
    <location>
        <begin position="1637"/>
        <end position="1646"/>
    </location>
</feature>
<evidence type="ECO:0000313" key="24">
    <source>
        <dbReference type="EMBL" id="OKL63529.1"/>
    </source>
</evidence>
<evidence type="ECO:0000256" key="16">
    <source>
        <dbReference type="PROSITE-ProRule" id="PRU00023"/>
    </source>
</evidence>
<dbReference type="SMART" id="SM00273">
    <property type="entry name" value="ENTH"/>
    <property type="match status" value="1"/>
</dbReference>
<feature type="compositionally biased region" description="Polar residues" evidence="19">
    <location>
        <begin position="978"/>
        <end position="989"/>
    </location>
</feature>
<dbReference type="InterPro" id="IPR003323">
    <property type="entry name" value="OTU_dom"/>
</dbReference>
<dbReference type="SUPFAM" id="SSF48464">
    <property type="entry name" value="ENTH/VHS domain"/>
    <property type="match status" value="1"/>
</dbReference>
<dbReference type="Gene3D" id="1.25.40.90">
    <property type="match status" value="1"/>
</dbReference>
<keyword evidence="12" id="KW-0445">Lipid transport</keyword>
<comment type="caution">
    <text evidence="24">The sequence shown here is derived from an EMBL/GenBank/DDBJ whole genome shotgun (WGS) entry which is preliminary data.</text>
</comment>
<keyword evidence="18" id="KW-0175">Coiled coil</keyword>
<dbReference type="InterPro" id="IPR031468">
    <property type="entry name" value="SMP_LBD"/>
</dbReference>
<comment type="similarity">
    <text evidence="4">Belongs to the SLA2 family.</text>
</comment>
<dbReference type="GO" id="GO:0043325">
    <property type="term" value="F:phosphatidylinositol-3,4-bisphosphate binding"/>
    <property type="evidence" value="ECO:0007669"/>
    <property type="project" value="TreeGrafter"/>
</dbReference>
<evidence type="ECO:0000256" key="1">
    <source>
        <dbReference type="ARBA" id="ARBA00000707"/>
    </source>
</evidence>
<keyword evidence="11" id="KW-0788">Thiol protease</keyword>
<evidence type="ECO:0000259" key="20">
    <source>
        <dbReference type="PROSITE" id="PS50802"/>
    </source>
</evidence>
<feature type="compositionally biased region" description="Pro residues" evidence="19">
    <location>
        <begin position="403"/>
        <end position="413"/>
    </location>
</feature>
<evidence type="ECO:0000256" key="9">
    <source>
        <dbReference type="ARBA" id="ARBA00022786"/>
    </source>
</evidence>
<feature type="region of interest" description="Disordered" evidence="19">
    <location>
        <begin position="1448"/>
        <end position="1500"/>
    </location>
</feature>
<dbReference type="FunFam" id="1.25.40.90:FF:000021">
    <property type="entry name" value="Cytoskeleton assembly control protein Sla2"/>
    <property type="match status" value="1"/>
</dbReference>
<dbReference type="SMART" id="SM00248">
    <property type="entry name" value="ANK"/>
    <property type="match status" value="4"/>
</dbReference>
<feature type="domain" description="SMP-LTD" evidence="23">
    <location>
        <begin position="1208"/>
        <end position="1401"/>
    </location>
</feature>
<dbReference type="InterPro" id="IPR019400">
    <property type="entry name" value="Peptidase_C65_otubain"/>
</dbReference>
<dbReference type="Gene3D" id="1.20.1300.20">
    <property type="entry name" value="Peptidase C65 Otubain, subdomain 2"/>
    <property type="match status" value="1"/>
</dbReference>
<evidence type="ECO:0000256" key="3">
    <source>
        <dbReference type="ARBA" id="ARBA00004496"/>
    </source>
</evidence>
<accession>A0A1Q5QCH2</accession>
<feature type="compositionally biased region" description="Polar residues" evidence="19">
    <location>
        <begin position="1463"/>
        <end position="1482"/>
    </location>
</feature>
<feature type="compositionally biased region" description="Polar residues" evidence="19">
    <location>
        <begin position="1599"/>
        <end position="1608"/>
    </location>
</feature>
<dbReference type="SUPFAM" id="SSF54001">
    <property type="entry name" value="Cysteine proteinases"/>
    <property type="match status" value="1"/>
</dbReference>
<protein>
    <recommendedName>
        <fullName evidence="5">ubiquitinyl hydrolase 1</fullName>
        <ecNumber evidence="5">3.4.19.12</ecNumber>
    </recommendedName>
</protein>
<feature type="compositionally biased region" description="Low complexity" evidence="19">
    <location>
        <begin position="941"/>
        <end position="950"/>
    </location>
</feature>
<keyword evidence="6" id="KW-0813">Transport</keyword>
<evidence type="ECO:0000256" key="6">
    <source>
        <dbReference type="ARBA" id="ARBA00022448"/>
    </source>
</evidence>
<evidence type="ECO:0000256" key="7">
    <source>
        <dbReference type="ARBA" id="ARBA00022490"/>
    </source>
</evidence>
<dbReference type="SMART" id="SM00307">
    <property type="entry name" value="ILWEQ"/>
    <property type="match status" value="1"/>
</dbReference>
<evidence type="ECO:0000256" key="10">
    <source>
        <dbReference type="ARBA" id="ARBA00022801"/>
    </source>
</evidence>
<dbReference type="Pfam" id="PF10275">
    <property type="entry name" value="Peptidase_C65"/>
    <property type="match status" value="1"/>
</dbReference>
<keyword evidence="7" id="KW-0963">Cytoplasm</keyword>
<dbReference type="GO" id="GO:0030479">
    <property type="term" value="C:actin cortical patch"/>
    <property type="evidence" value="ECO:0007669"/>
    <property type="project" value="TreeGrafter"/>
</dbReference>
<dbReference type="PROSITE" id="PS50088">
    <property type="entry name" value="ANK_REPEAT"/>
    <property type="match status" value="2"/>
</dbReference>
<dbReference type="GO" id="GO:0016020">
    <property type="term" value="C:membrane"/>
    <property type="evidence" value="ECO:0007669"/>
    <property type="project" value="UniProtKB-SubCell"/>
</dbReference>
<evidence type="ECO:0000256" key="5">
    <source>
        <dbReference type="ARBA" id="ARBA00012759"/>
    </source>
</evidence>
<keyword evidence="16" id="KW-0040">ANK repeat</keyword>
<evidence type="ECO:0000256" key="18">
    <source>
        <dbReference type="SAM" id="Coils"/>
    </source>
</evidence>
<dbReference type="Pfam" id="PF01608">
    <property type="entry name" value="I_LWEQ"/>
    <property type="match status" value="1"/>
</dbReference>
<feature type="compositionally biased region" description="Low complexity" evidence="19">
    <location>
        <begin position="1805"/>
        <end position="1814"/>
    </location>
</feature>
<dbReference type="GO" id="GO:0030136">
    <property type="term" value="C:clathrin-coated vesicle"/>
    <property type="evidence" value="ECO:0007669"/>
    <property type="project" value="TreeGrafter"/>
</dbReference>
<dbReference type="Pfam" id="PF00023">
    <property type="entry name" value="Ank"/>
    <property type="match status" value="1"/>
</dbReference>
<feature type="compositionally biased region" description="Basic and acidic residues" evidence="19">
    <location>
        <begin position="1815"/>
        <end position="1829"/>
    </location>
</feature>
<evidence type="ECO:0000259" key="23">
    <source>
        <dbReference type="PROSITE" id="PS51847"/>
    </source>
</evidence>
<dbReference type="InterPro" id="IPR038765">
    <property type="entry name" value="Papain-like_cys_pep_sf"/>
</dbReference>
<feature type="region of interest" description="Disordered" evidence="19">
    <location>
        <begin position="399"/>
        <end position="457"/>
    </location>
</feature>
<dbReference type="FunFam" id="1.20.1410.10:FF:000004">
    <property type="entry name" value="Cytoskeleton assembly control protein Sla2"/>
    <property type="match status" value="1"/>
</dbReference>
<feature type="domain" description="ENTH" evidence="21">
    <location>
        <begin position="1899"/>
        <end position="2028"/>
    </location>
</feature>
<keyword evidence="25" id="KW-1185">Reference proteome</keyword>
<organism evidence="24 25">
    <name type="scientific">Talaromyces atroroseus</name>
    <dbReference type="NCBI Taxonomy" id="1441469"/>
    <lineage>
        <taxon>Eukaryota</taxon>
        <taxon>Fungi</taxon>
        <taxon>Dikarya</taxon>
        <taxon>Ascomycota</taxon>
        <taxon>Pezizomycotina</taxon>
        <taxon>Eurotiomycetes</taxon>
        <taxon>Eurotiomycetidae</taxon>
        <taxon>Eurotiales</taxon>
        <taxon>Trichocomaceae</taxon>
        <taxon>Talaromyces</taxon>
        <taxon>Talaromyces sect. Trachyspermi</taxon>
    </lineage>
</organism>
<dbReference type="InterPro" id="IPR035964">
    <property type="entry name" value="I/LWEQ_dom_sf"/>
</dbReference>
<feature type="coiled-coil region" evidence="18">
    <location>
        <begin position="2901"/>
        <end position="2937"/>
    </location>
</feature>
<keyword evidence="13" id="KW-0446">Lipid-binding</keyword>
<comment type="subcellular location">
    <subcellularLocation>
        <location evidence="3">Cytoplasm</location>
    </subcellularLocation>
    <subcellularLocation>
        <location evidence="2">Membrane</location>
    </subcellularLocation>
</comment>
<feature type="compositionally biased region" description="Pro residues" evidence="19">
    <location>
        <begin position="1699"/>
        <end position="1711"/>
    </location>
</feature>
<feature type="repeat" description="ANK" evidence="16">
    <location>
        <begin position="520"/>
        <end position="552"/>
    </location>
</feature>
<dbReference type="Pfam" id="PF12796">
    <property type="entry name" value="Ank_2"/>
    <property type="match status" value="1"/>
</dbReference>
<dbReference type="PROSITE" id="PS51847">
    <property type="entry name" value="SMP"/>
    <property type="match status" value="1"/>
</dbReference>
<evidence type="ECO:0000256" key="12">
    <source>
        <dbReference type="ARBA" id="ARBA00023055"/>
    </source>
</evidence>
<feature type="coiled-coil region" evidence="18">
    <location>
        <begin position="2197"/>
        <end position="2510"/>
    </location>
</feature>
<proteinExistence type="inferred from homology"/>
<dbReference type="Gene3D" id="1.25.40.20">
    <property type="entry name" value="Ankyrin repeat-containing domain"/>
    <property type="match status" value="2"/>
</dbReference>
<dbReference type="GO" id="GO:0007015">
    <property type="term" value="P:actin filament organization"/>
    <property type="evidence" value="ECO:0007669"/>
    <property type="project" value="TreeGrafter"/>
</dbReference>
<evidence type="ECO:0000313" key="25">
    <source>
        <dbReference type="Proteomes" id="UP000214365"/>
    </source>
</evidence>
<dbReference type="PROSITE" id="PS50945">
    <property type="entry name" value="I_LWEQ"/>
    <property type="match status" value="1"/>
</dbReference>
<evidence type="ECO:0000256" key="17">
    <source>
        <dbReference type="PROSITE-ProRule" id="PRU00243"/>
    </source>
</evidence>
<keyword evidence="8" id="KW-0645">Protease</keyword>
<dbReference type="PROSITE" id="PS50942">
    <property type="entry name" value="ENTH"/>
    <property type="match status" value="1"/>
</dbReference>
<feature type="transmembrane region" description="Helical" evidence="17">
    <location>
        <begin position="906"/>
        <end position="930"/>
    </location>
</feature>
<comment type="caution">
    <text evidence="17">Lacks conserved residue(s) required for the propagation of feature annotation.</text>
</comment>
<dbReference type="Pfam" id="PF15413">
    <property type="entry name" value="PH_11"/>
    <property type="match status" value="1"/>
</dbReference>
<dbReference type="PANTHER" id="PTHR10407:SF15">
    <property type="entry name" value="HUNTINGTIN INTERACTING PROTEIN 1"/>
    <property type="match status" value="1"/>
</dbReference>
<dbReference type="Gene3D" id="3.30.200.60">
    <property type="entry name" value="Peptidase C65 Otubain, subdomain 1"/>
    <property type="match status" value="1"/>
</dbReference>
<evidence type="ECO:0000256" key="19">
    <source>
        <dbReference type="SAM" id="MobiDB-lite"/>
    </source>
</evidence>
<dbReference type="STRING" id="1441469.A0A1Q5QCH2"/>
<dbReference type="GO" id="GO:0080025">
    <property type="term" value="F:phosphatidylinositol-3,5-bisphosphate binding"/>
    <property type="evidence" value="ECO:0007669"/>
    <property type="project" value="TreeGrafter"/>
</dbReference>
<keyword evidence="17" id="KW-0812">Transmembrane</keyword>
<dbReference type="GO" id="GO:0006897">
    <property type="term" value="P:endocytosis"/>
    <property type="evidence" value="ECO:0007669"/>
    <property type="project" value="InterPro"/>
</dbReference>
<dbReference type="PANTHER" id="PTHR10407">
    <property type="entry name" value="HUNTINGTIN INTERACTING PROTEIN 1"/>
    <property type="match status" value="1"/>
</dbReference>
<feature type="compositionally biased region" description="Low complexity" evidence="19">
    <location>
        <begin position="432"/>
        <end position="452"/>
    </location>
</feature>
<dbReference type="Pfam" id="PF13637">
    <property type="entry name" value="Ank_4"/>
    <property type="match status" value="1"/>
</dbReference>
<dbReference type="RefSeq" id="XP_020123650.1">
    <property type="nucleotide sequence ID" value="XM_020261665.1"/>
</dbReference>
<evidence type="ECO:0000256" key="2">
    <source>
        <dbReference type="ARBA" id="ARBA00004370"/>
    </source>
</evidence>
<evidence type="ECO:0000256" key="11">
    <source>
        <dbReference type="ARBA" id="ARBA00022807"/>
    </source>
</evidence>
<dbReference type="InterPro" id="IPR008942">
    <property type="entry name" value="ENTH_VHS"/>
</dbReference>
<gene>
    <name evidence="24" type="ORF">UA08_01945</name>
</gene>
<dbReference type="InterPro" id="IPR011417">
    <property type="entry name" value="ANTH_dom"/>
</dbReference>
<feature type="compositionally biased region" description="Basic and acidic residues" evidence="19">
    <location>
        <begin position="1627"/>
        <end position="1636"/>
    </location>
</feature>
<dbReference type="GeneID" id="31001700"/>
<dbReference type="GO" id="GO:0006869">
    <property type="term" value="P:lipid transport"/>
    <property type="evidence" value="ECO:0007669"/>
    <property type="project" value="UniProtKB-KW"/>
</dbReference>
<feature type="region of interest" description="Disordered" evidence="19">
    <location>
        <begin position="759"/>
        <end position="781"/>
    </location>
</feature>
<dbReference type="PROSITE" id="PS50802">
    <property type="entry name" value="OTU"/>
    <property type="match status" value="1"/>
</dbReference>
<keyword evidence="17" id="KW-1133">Transmembrane helix</keyword>
<dbReference type="InterPro" id="IPR042468">
    <property type="entry name" value="Peptidase_C65_otubain_sub1"/>
</dbReference>
<dbReference type="GO" id="GO:0032051">
    <property type="term" value="F:clathrin light chain binding"/>
    <property type="evidence" value="ECO:0007669"/>
    <property type="project" value="TreeGrafter"/>
</dbReference>
<evidence type="ECO:0000259" key="21">
    <source>
        <dbReference type="PROSITE" id="PS50942"/>
    </source>
</evidence>
<comment type="catalytic activity">
    <reaction evidence="1">
        <text>Thiol-dependent hydrolysis of ester, thioester, amide, peptide and isopeptide bonds formed by the C-terminal Gly of ubiquitin (a 76-residue protein attached to proteins as an intracellular targeting signal).</text>
        <dbReference type="EC" id="3.4.19.12"/>
    </reaction>
</comment>
<keyword evidence="14 17" id="KW-0472">Membrane</keyword>
<feature type="region of interest" description="Disordered" evidence="19">
    <location>
        <begin position="2158"/>
        <end position="2196"/>
    </location>
</feature>
<feature type="compositionally biased region" description="Low complexity" evidence="19">
    <location>
        <begin position="1652"/>
        <end position="1663"/>
    </location>
</feature>
<dbReference type="InterPro" id="IPR013809">
    <property type="entry name" value="ENTH"/>
</dbReference>
<dbReference type="InterPro" id="IPR002110">
    <property type="entry name" value="Ankyrin_rpt"/>
</dbReference>
<dbReference type="EC" id="3.4.19.12" evidence="5"/>
<dbReference type="GO" id="GO:0004843">
    <property type="term" value="F:cysteine-type deubiquitinase activity"/>
    <property type="evidence" value="ECO:0007669"/>
    <property type="project" value="UniProtKB-EC"/>
</dbReference>
<feature type="compositionally biased region" description="Low complexity" evidence="19">
    <location>
        <begin position="1587"/>
        <end position="1598"/>
    </location>
</feature>
<dbReference type="PROSITE" id="PS50297">
    <property type="entry name" value="ANK_REP_REGION"/>
    <property type="match status" value="2"/>
</dbReference>
<keyword evidence="10" id="KW-0378">Hydrolase</keyword>
<dbReference type="GO" id="GO:0051015">
    <property type="term" value="F:actin filament binding"/>
    <property type="evidence" value="ECO:0007669"/>
    <property type="project" value="TreeGrafter"/>
</dbReference>
<feature type="domain" description="OTU" evidence="20">
    <location>
        <begin position="143"/>
        <end position="346"/>
    </location>
</feature>
<evidence type="ECO:0000259" key="22">
    <source>
        <dbReference type="PROSITE" id="PS50945"/>
    </source>
</evidence>
<name>A0A1Q5QCH2_TALAT</name>
<feature type="compositionally biased region" description="Basic and acidic residues" evidence="19">
    <location>
        <begin position="1736"/>
        <end position="1745"/>
    </location>
</feature>
<sequence length="2942" mass="327005">MPSLVVPRFRALEQRKGDIINAMQLSGASLTPDTLYYPHFSRGAYLASNLEENINPSTYGIAYNYFPFPFSGLSAYAKPQPYAMEPLSREELERFQKLSNDYEAEVPGPLVSPKRSSQVISAEYMNADPTYVTKTNALALTHPFTRTMKGDGNCGWRAVAFGYFENLFTLRDTLKVQQELARIKSMNRFLDQVGHQEYLYETFVDATEETFGQVIDAIQKNVPNETFLEDIFNDFSQSMSIITHFRLLTGAWMKLNHVRYQAFLSTPVDQYCTTRIEPAKTEIDEVGLQALVDGVIEESGLAVEILYLDRSQGDAVTPHLLSPNQESIASIRLLYRPGHYDLLYSAEPTVHMTPIVNYQYGMTTNFSPWDDGALSFDANPHLMSIPGLMMDPSTFGSVSSPLMPTPPQPPTFMPSPSQHDYYSPSISPPVPSTVSSPAPSTLPLSPPTTKSSDGPQIRLNPLVMKPNLSHSLPVTTPFKKIELDVSARLRRAILDNDVLLVKRLIKNNPSCLENPDFEDRSNTSLHLAAVKGHLYILKLLLSLGHDSCTPNIDRTGYDSAPGVSLNVDSSTALHLAAAHSHPDCVDLLCRALPHIIDWKDKEGKTALMLAAQSSNPSYVPVNSTCHVPFSGRPRAVSAASVMASEDITAITSLLAHGASLTATDHLGNTALHHASAWGNLKAVRALLAAGAPPLALNKANHTPLDYSITKQAAQYFQGIVSDLESWKAGDRPTQDQQLQSQQPKALKLNTAAARTIVTPPHDAGTRKLGSPMSSPVKSRNQEQQQHTIINTSPVKTNFGGLRLVIDTESAELADLDDVPPTAKRIERSPVEEPRVTGEWRGSMRSPPASGRQYCSPPLSSPLLQNSICYSALPVLFLHGFDIAPFPPAAAAPVNSKPPMGSFTGYVIVYVLGGVTFIPLAIALLVLHAYLTLKPPVQQDESSSSAASISATVRDNNNSSTKNGVLGGSPYDVNNNNNSRKSSLLQPNDDQYSLKSGTDVLAEKFQRTHESDVAAGFFAVCRDYVPGGVNGKPPERTTPAGEVVGTESPSVYQSMYRSIFERRQPSASIEPANNTGKNFKKARNVFYIVLRHGHLMLYDDEQQIEVRHVISLAHHDVSIYGGGEDIPEGELYAKRNAICLSRREDSIADLRGLTPPFYLFCQNQSVKEDFYHALLKNQEKIPNSPNSPPSPQLYNVKDIVKLVQDLHASEEHLQTRWINALIGRWFLAMYKTPEMYEFVRTKITKKISRVPKPNFISHIALQKIDMGQGAPSITNPRLKDLTVDGDCTVEADVNYSGNIRIEISATARIDLGPRIKAREVNLILAVVLKKLTGHVLIRFKPPPSNRIWFCFASKPDMTMSIEPVVSARQITYGIILRAIESRIREVVEETLVFPYWDDVPFLDTSSFAFRGGIWQREIPKIPVGVEIPDEPEAENESEETVAIPAEALKTKDERSWSTPDFVKGNTSSLRSTKSVKSTLSDSPINEAAAASSSVDKRNNSSPLEAIRARTFSNVAEPVITADHGRADKTETESPKSDKRNSMKRDATSSMIEIKTRSQSNSISSTPYGSPPKENFLGSTSFRDQVVMSSATDTSASRDSGNFQRPGSSNSEAMSSTVSLTSSITSSEEAVRKGKFESINRSFTQSGSSDKRSTTTAIGTATAAAKKWGWNVLNKADQRRQPGDMGPKPGTPEHPIGRGRPLPPPGTPLPPPQRSGFMTGSISMPKRKPVPPLPGQLSDEKREERRPVPPPPLPKRKNVPIYETNNLTFTDDLLVVEAPPDSEPNSPAMAIPPPLPSRVEADVVLPTSSTSEITSTRSRDDEKPSETHFDREDEGDDHSDSGFERISGSSTEDIHHSASLHQHPCTSSFGFFWHRTARISSYTPIRPTWKAATAAAGVVGTPDSTEADLAVNIRKATSVEETAPKRKHVRSCIVYTWDHKSSVAFWAGMKVQPILADEVQTFKALITIHKVLQEGHPVAIREAQNHANWIDSLMRGVGGEGLRGYGPLIHDYVMFLESKLHFHRNHPEFNGLFEYEEYISLKTINDPNEGYEAITDLMNLQDQIDSFQKLIFSHFQHGTNNECRISALVPLVQESYGIYKFITSMLRAMHTTTGDDEALEPLRTRYDAQHYRLVRFYYECSNLRYLTSLITVPKLPQDPPSLLSEEEERPALPARPRNEVEREPTPPPKPAAAEPEPMNEFWNNEARRQQEEFEAEQRRLQQQWEEQQRQQLQAQQQAQRDFEEQQRLQAEQQRLAQEALLRDQYAQQTQGRMAELEQENLNARAQYERDQLLLQQYDKRMKDLEEQLNNINGNFNLQITSKDDQIKALQEQINTWRSKYESLAKLYSQLRQEHLDLLQTTKALKLKAASAQEAIDKREKLEREMKTKNLELADMIRERDRALHDRDRLTGTNREDTEKLKRELRLAIERAENAERQKGSEISSLLSKYNREMADMEESLRNKTRALEEYASKGGELNEDHELALREKDEEIEVYKSGMEQALMELEELRLNQGDADHALDSQIDEVLHGTVAKINDIIDSVLQSGVQRVDDALYELESSMQAGNQNASPAYVLSQVEKASASATEFSTAFNNFIADGPNSSHAEIIRTVSVFSGSIADVLSNTKGLTRFATDDKNSDQLINAARKPAQATIRFLRGLQSFRLEGLEALQKTDVVINNNLEVQRDLQTLSKFVDTFAPKGSKISTSGDLGDLVDQELEKAANAIDAAVERLARLRKKPRDGYTTYELRVNDTILEAALAITSAIAELIKAATESQQEIVREGRGSSSRTAFYKKNNRWTEGLISAAKAVATSTNRLIETADGVISGRNSPEQLIVASNDVAASTAQLVAASRVKATFMSKTQERLETASKAVGAACRSLVRQVQAIIAEKNKDEGEAVDYSKLSGHEFKVREMEQQVEILQLENALSQARTRLGEMRKISYQEE</sequence>
<keyword evidence="15" id="KW-0009">Actin-binding</keyword>
<dbReference type="Gene3D" id="1.20.1410.10">
    <property type="entry name" value="I/LWEQ domain"/>
    <property type="match status" value="1"/>
</dbReference>
<dbReference type="Proteomes" id="UP000214365">
    <property type="component" value="Unassembled WGS sequence"/>
</dbReference>
<dbReference type="GO" id="GO:0006508">
    <property type="term" value="P:proteolysis"/>
    <property type="evidence" value="ECO:0007669"/>
    <property type="project" value="UniProtKB-KW"/>
</dbReference>
<dbReference type="GO" id="GO:0048268">
    <property type="term" value="P:clathrin coat assembly"/>
    <property type="evidence" value="ECO:0007669"/>
    <property type="project" value="TreeGrafter"/>
</dbReference>
<feature type="compositionally biased region" description="Polar residues" evidence="19">
    <location>
        <begin position="771"/>
        <end position="781"/>
    </location>
</feature>
<dbReference type="EMBL" id="LFMY01000002">
    <property type="protein sequence ID" value="OKL63529.1"/>
    <property type="molecule type" value="Genomic_DNA"/>
</dbReference>
<feature type="compositionally biased region" description="Polar residues" evidence="19">
    <location>
        <begin position="1555"/>
        <end position="1566"/>
    </location>
</feature>
<dbReference type="SUPFAM" id="SSF109885">
    <property type="entry name" value="I/LWEQ domain"/>
    <property type="match status" value="1"/>
</dbReference>
<evidence type="ECO:0000256" key="8">
    <source>
        <dbReference type="ARBA" id="ARBA00022670"/>
    </source>
</evidence>
<evidence type="ECO:0000256" key="15">
    <source>
        <dbReference type="ARBA" id="ARBA00023203"/>
    </source>
</evidence>
<feature type="compositionally biased region" description="Low complexity" evidence="19">
    <location>
        <begin position="1609"/>
        <end position="1626"/>
    </location>
</feature>
<feature type="repeat" description="ANK" evidence="16">
    <location>
        <begin position="666"/>
        <end position="698"/>
    </location>
</feature>
<keyword evidence="9" id="KW-0833">Ubl conjugation pathway</keyword>
<dbReference type="InterPro" id="IPR002558">
    <property type="entry name" value="ILWEQ_dom"/>
</dbReference>
<reference evidence="24 25" key="1">
    <citation type="submission" date="2015-06" db="EMBL/GenBank/DDBJ databases">
        <title>Talaromyces atroroseus IBT 11181 draft genome.</title>
        <authorList>
            <person name="Rasmussen K.B."/>
            <person name="Rasmussen S."/>
            <person name="Petersen B."/>
            <person name="Sicheritz-Ponten T."/>
            <person name="Mortensen U.H."/>
            <person name="Thrane U."/>
        </authorList>
    </citation>
    <scope>NUCLEOTIDE SEQUENCE [LARGE SCALE GENOMIC DNA]</scope>
    <source>
        <strain evidence="24 25">IBT 11181</strain>
    </source>
</reference>
<evidence type="ECO:0000256" key="13">
    <source>
        <dbReference type="ARBA" id="ARBA00023121"/>
    </source>
</evidence>
<dbReference type="InterPro" id="IPR042467">
    <property type="entry name" value="Peptidase_C65_otubain_sub2"/>
</dbReference>